<proteinExistence type="predicted"/>
<dbReference type="EMBL" id="JACVVX010000006">
    <property type="protein sequence ID" value="MBD0416516.1"/>
    <property type="molecule type" value="Genomic_DNA"/>
</dbReference>
<reference evidence="2" key="1">
    <citation type="submission" date="2020-09" db="EMBL/GenBank/DDBJ databases">
        <title>Genome seq and assembly of Tianweitania sp.</title>
        <authorList>
            <person name="Chhetri G."/>
        </authorList>
    </citation>
    <scope>NUCLEOTIDE SEQUENCE</scope>
    <source>
        <strain evidence="2">Rool2</strain>
    </source>
</reference>
<dbReference type="RefSeq" id="WP_188165961.1">
    <property type="nucleotide sequence ID" value="NZ_JACVVX010000006.1"/>
</dbReference>
<sequence>MSTELDKALAYWKSKHRHPKAQVYAQAIEAKIKGEPTDSLVVDHELANAIAFGTYSARDEGETAQETPTPEPKPRKGRKTGSKGQETGEGTEKAPQSPDHPPKV</sequence>
<keyword evidence="3" id="KW-1185">Reference proteome</keyword>
<evidence type="ECO:0000313" key="2">
    <source>
        <dbReference type="EMBL" id="MBD0416516.1"/>
    </source>
</evidence>
<evidence type="ECO:0000313" key="3">
    <source>
        <dbReference type="Proteomes" id="UP000643405"/>
    </source>
</evidence>
<gene>
    <name evidence="2" type="ORF">ICI42_17820</name>
</gene>
<comment type="caution">
    <text evidence="2">The sequence shown here is derived from an EMBL/GenBank/DDBJ whole genome shotgun (WGS) entry which is preliminary data.</text>
</comment>
<dbReference type="Proteomes" id="UP000643405">
    <property type="component" value="Unassembled WGS sequence"/>
</dbReference>
<feature type="region of interest" description="Disordered" evidence="1">
    <location>
        <begin position="53"/>
        <end position="104"/>
    </location>
</feature>
<organism evidence="2 3">
    <name type="scientific">Oryzicola mucosus</name>
    <dbReference type="NCBI Taxonomy" id="2767425"/>
    <lineage>
        <taxon>Bacteria</taxon>
        <taxon>Pseudomonadati</taxon>
        <taxon>Pseudomonadota</taxon>
        <taxon>Alphaproteobacteria</taxon>
        <taxon>Hyphomicrobiales</taxon>
        <taxon>Phyllobacteriaceae</taxon>
        <taxon>Oryzicola</taxon>
    </lineage>
</organism>
<name>A0A8J6U125_9HYPH</name>
<evidence type="ECO:0000256" key="1">
    <source>
        <dbReference type="SAM" id="MobiDB-lite"/>
    </source>
</evidence>
<protein>
    <submittedName>
        <fullName evidence="2">Uncharacterized protein</fullName>
    </submittedName>
</protein>
<dbReference type="AlphaFoldDB" id="A0A8J6U125"/>
<accession>A0A8J6U125</accession>